<dbReference type="Gene3D" id="3.40.50.1820">
    <property type="entry name" value="alpha/beta hydrolase"/>
    <property type="match status" value="1"/>
</dbReference>
<dbReference type="EMBL" id="MU001636">
    <property type="protein sequence ID" value="KAF2482315.1"/>
    <property type="molecule type" value="Genomic_DNA"/>
</dbReference>
<dbReference type="GO" id="GO:0016787">
    <property type="term" value="F:hydrolase activity"/>
    <property type="evidence" value="ECO:0007669"/>
    <property type="project" value="UniProtKB-KW"/>
</dbReference>
<dbReference type="AlphaFoldDB" id="A0A6A6PQU6"/>
<evidence type="ECO:0000313" key="2">
    <source>
        <dbReference type="EMBL" id="KAF2482315.1"/>
    </source>
</evidence>
<name>A0A6A6PQU6_9PEZI</name>
<reference evidence="2" key="1">
    <citation type="journal article" date="2020" name="Stud. Mycol.">
        <title>101 Dothideomycetes genomes: a test case for predicting lifestyles and emergence of pathogens.</title>
        <authorList>
            <person name="Haridas S."/>
            <person name="Albert R."/>
            <person name="Binder M."/>
            <person name="Bloem J."/>
            <person name="Labutti K."/>
            <person name="Salamov A."/>
            <person name="Andreopoulos B."/>
            <person name="Baker S."/>
            <person name="Barry K."/>
            <person name="Bills G."/>
            <person name="Bluhm B."/>
            <person name="Cannon C."/>
            <person name="Castanera R."/>
            <person name="Culley D."/>
            <person name="Daum C."/>
            <person name="Ezra D."/>
            <person name="Gonzalez J."/>
            <person name="Henrissat B."/>
            <person name="Kuo A."/>
            <person name="Liang C."/>
            <person name="Lipzen A."/>
            <person name="Lutzoni F."/>
            <person name="Magnuson J."/>
            <person name="Mondo S."/>
            <person name="Nolan M."/>
            <person name="Ohm R."/>
            <person name="Pangilinan J."/>
            <person name="Park H.-J."/>
            <person name="Ramirez L."/>
            <person name="Alfaro M."/>
            <person name="Sun H."/>
            <person name="Tritt A."/>
            <person name="Yoshinaga Y."/>
            <person name="Zwiers L.-H."/>
            <person name="Turgeon B."/>
            <person name="Goodwin S."/>
            <person name="Spatafora J."/>
            <person name="Crous P."/>
            <person name="Grigoriev I."/>
        </authorList>
    </citation>
    <scope>NUCLEOTIDE SEQUENCE</scope>
    <source>
        <strain evidence="2">CBS 113389</strain>
    </source>
</reference>
<evidence type="ECO:0000259" key="1">
    <source>
        <dbReference type="Pfam" id="PF12697"/>
    </source>
</evidence>
<dbReference type="InterPro" id="IPR000073">
    <property type="entry name" value="AB_hydrolase_1"/>
</dbReference>
<dbReference type="RefSeq" id="XP_033588885.1">
    <property type="nucleotide sequence ID" value="XM_033738103.1"/>
</dbReference>
<keyword evidence="3" id="KW-1185">Reference proteome</keyword>
<organism evidence="2 3">
    <name type="scientific">Neohortaea acidophila</name>
    <dbReference type="NCBI Taxonomy" id="245834"/>
    <lineage>
        <taxon>Eukaryota</taxon>
        <taxon>Fungi</taxon>
        <taxon>Dikarya</taxon>
        <taxon>Ascomycota</taxon>
        <taxon>Pezizomycotina</taxon>
        <taxon>Dothideomycetes</taxon>
        <taxon>Dothideomycetidae</taxon>
        <taxon>Mycosphaerellales</taxon>
        <taxon>Teratosphaeriaceae</taxon>
        <taxon>Neohortaea</taxon>
    </lineage>
</organism>
<dbReference type="GeneID" id="54479105"/>
<sequence>MASFRTIEHKVPAQHIREYPNATANSQEEVLYLSVKQYIPLDNPRPRPGDVTILAAHANGFPKELYEPLWDDLWKQSARHGWRIRSIWIADCVQSGQSYVLNEACLGNDPGWNDHPRDLLHLVNTKRDEMPRPIIGIGHSMGCSHLAYLALMHSRLFTSLIFLDPAIQGVFNADPLTWPSFQMAKFSTYRRTLWPSREEAATAFGKAAWYQAWDPRVRQKWMEFGLRDVPTVIYPDAKKPQVTLSTTNAQEVFIFIRPNRDEDYASGAVTGEVSPLGGAHDPYYRAEMREIYPRLAHLQPPVLYVLGDKSYLRDEEGDKDRTAITGSGVGGSGGQANGMVKSVMLEGGGHLLPMEIPQRAAEIVAKWVVEPLGRYQREEKEWREKWVSKSLKEKQELDDRWRQMIADLSKKAKL</sequence>
<accession>A0A6A6PQU6</accession>
<feature type="domain" description="AB hydrolase-1" evidence="1">
    <location>
        <begin position="106"/>
        <end position="361"/>
    </location>
</feature>
<dbReference type="InterPro" id="IPR029058">
    <property type="entry name" value="AB_hydrolase_fold"/>
</dbReference>
<gene>
    <name evidence="2" type="ORF">BDY17DRAFT_346417</name>
</gene>
<dbReference type="OrthoDB" id="94039at2759"/>
<protein>
    <submittedName>
        <fullName evidence="2">Alpha/beta hydrolase family-domain-containing protein</fullName>
    </submittedName>
</protein>
<dbReference type="Proteomes" id="UP000799767">
    <property type="component" value="Unassembled WGS sequence"/>
</dbReference>
<dbReference type="Pfam" id="PF12697">
    <property type="entry name" value="Abhydrolase_6"/>
    <property type="match status" value="1"/>
</dbReference>
<keyword evidence="2" id="KW-0378">Hydrolase</keyword>
<evidence type="ECO:0000313" key="3">
    <source>
        <dbReference type="Proteomes" id="UP000799767"/>
    </source>
</evidence>
<dbReference type="SUPFAM" id="SSF53474">
    <property type="entry name" value="alpha/beta-Hydrolases"/>
    <property type="match status" value="1"/>
</dbReference>
<proteinExistence type="predicted"/>